<keyword evidence="7" id="KW-1185">Reference proteome</keyword>
<dbReference type="PROSITE" id="PS50157">
    <property type="entry name" value="ZINC_FINGER_C2H2_2"/>
    <property type="match status" value="2"/>
</dbReference>
<reference evidence="6" key="3">
    <citation type="submission" date="2020-12" db="UniProtKB">
        <authorList>
            <consortium name="EnsemblPlants"/>
        </authorList>
    </citation>
    <scope>IDENTIFICATION</scope>
</reference>
<dbReference type="Pfam" id="PF00096">
    <property type="entry name" value="zf-C2H2"/>
    <property type="match status" value="1"/>
</dbReference>
<dbReference type="EnsemblPlants" id="Pp3c19_5900V3.1">
    <property type="protein sequence ID" value="Pp3c19_5900V3.1"/>
    <property type="gene ID" value="Pp3c19_5900"/>
</dbReference>
<keyword evidence="2" id="KW-0479">Metal-binding</keyword>
<dbReference type="KEGG" id="ppp:112272662"/>
<dbReference type="InterPro" id="IPR036236">
    <property type="entry name" value="Znf_C2H2_sf"/>
</dbReference>
<dbReference type="GO" id="GO:0003700">
    <property type="term" value="F:DNA-binding transcription factor activity"/>
    <property type="evidence" value="ECO:0007669"/>
    <property type="project" value="InterPro"/>
</dbReference>
<dbReference type="EMBL" id="ABEU02000019">
    <property type="protein sequence ID" value="PNR33937.1"/>
    <property type="molecule type" value="Genomic_DNA"/>
</dbReference>
<dbReference type="eggNOG" id="KOG1721">
    <property type="taxonomic scope" value="Eukaryota"/>
</dbReference>
<dbReference type="GO" id="GO:0010468">
    <property type="term" value="P:regulation of gene expression"/>
    <property type="evidence" value="ECO:0000318"/>
    <property type="project" value="GO_Central"/>
</dbReference>
<feature type="domain" description="C2H2-type" evidence="4">
    <location>
        <begin position="262"/>
        <end position="291"/>
    </location>
</feature>
<dbReference type="AlphaFoldDB" id="A9TS78"/>
<gene>
    <name evidence="6" type="primary">LOC112272662</name>
    <name evidence="5" type="ORF">PHYPA_023753</name>
</gene>
<dbReference type="Gene3D" id="3.30.160.60">
    <property type="entry name" value="Classic Zinc Finger"/>
    <property type="match status" value="2"/>
</dbReference>
<comment type="similarity">
    <text evidence="1">Belongs to the WIP C2H2-type zinc-finger protein family.</text>
</comment>
<feature type="region of interest" description="Disordered" evidence="3">
    <location>
        <begin position="395"/>
        <end position="435"/>
    </location>
</feature>
<feature type="domain" description="C2H2-type" evidence="4">
    <location>
        <begin position="316"/>
        <end position="345"/>
    </location>
</feature>
<evidence type="ECO:0000256" key="3">
    <source>
        <dbReference type="SAM" id="MobiDB-lite"/>
    </source>
</evidence>
<evidence type="ECO:0000256" key="1">
    <source>
        <dbReference type="ARBA" id="ARBA00023452"/>
    </source>
</evidence>
<proteinExistence type="inferred from homology"/>
<dbReference type="Gramene" id="Pp3c19_5900V3.2">
    <property type="protein sequence ID" value="Pp3c19_5900V3.2"/>
    <property type="gene ID" value="Pp3c19_5900"/>
</dbReference>
<organism evidence="5">
    <name type="scientific">Physcomitrium patens</name>
    <name type="common">Spreading-leaved earth moss</name>
    <name type="synonym">Physcomitrella patens</name>
    <dbReference type="NCBI Taxonomy" id="3218"/>
    <lineage>
        <taxon>Eukaryota</taxon>
        <taxon>Viridiplantae</taxon>
        <taxon>Streptophyta</taxon>
        <taxon>Embryophyta</taxon>
        <taxon>Bryophyta</taxon>
        <taxon>Bryophytina</taxon>
        <taxon>Bryopsida</taxon>
        <taxon>Funariidae</taxon>
        <taxon>Funariales</taxon>
        <taxon>Funariaceae</taxon>
        <taxon>Physcomitrium</taxon>
    </lineage>
</organism>
<evidence type="ECO:0000313" key="6">
    <source>
        <dbReference type="EnsemblPlants" id="Pp3c19_5900V3.1"/>
    </source>
</evidence>
<evidence type="ECO:0000313" key="7">
    <source>
        <dbReference type="Proteomes" id="UP000006727"/>
    </source>
</evidence>
<dbReference type="SMART" id="SM00355">
    <property type="entry name" value="ZnF_C2H2"/>
    <property type="match status" value="4"/>
</dbReference>
<dbReference type="RefSeq" id="XP_024356411.1">
    <property type="nucleotide sequence ID" value="XM_024500643.2"/>
</dbReference>
<dbReference type="OrthoDB" id="9406869at2759"/>
<accession>A9TS78</accession>
<dbReference type="InterPro" id="IPR043584">
    <property type="entry name" value="WIP1/2/3/4/5/6"/>
</dbReference>
<evidence type="ECO:0000259" key="4">
    <source>
        <dbReference type="PROSITE" id="PS50157"/>
    </source>
</evidence>
<dbReference type="FunCoup" id="A9TS78">
    <property type="interactions" value="1630"/>
</dbReference>
<dbReference type="GO" id="GO:0008270">
    <property type="term" value="F:zinc ion binding"/>
    <property type="evidence" value="ECO:0007669"/>
    <property type="project" value="UniProtKB-KW"/>
</dbReference>
<dbReference type="PROSITE" id="PS00028">
    <property type="entry name" value="ZINC_FINGER_C2H2_1"/>
    <property type="match status" value="2"/>
</dbReference>
<feature type="compositionally biased region" description="Low complexity" evidence="3">
    <location>
        <begin position="404"/>
        <end position="417"/>
    </location>
</feature>
<reference evidence="5 7" key="2">
    <citation type="journal article" date="2018" name="Plant J.">
        <title>The Physcomitrella patens chromosome-scale assembly reveals moss genome structure and evolution.</title>
        <authorList>
            <person name="Lang D."/>
            <person name="Ullrich K.K."/>
            <person name="Murat F."/>
            <person name="Fuchs J."/>
            <person name="Jenkins J."/>
            <person name="Haas F.B."/>
            <person name="Piednoel M."/>
            <person name="Gundlach H."/>
            <person name="Van Bel M."/>
            <person name="Meyberg R."/>
            <person name="Vives C."/>
            <person name="Morata J."/>
            <person name="Symeonidi A."/>
            <person name="Hiss M."/>
            <person name="Muchero W."/>
            <person name="Kamisugi Y."/>
            <person name="Saleh O."/>
            <person name="Blanc G."/>
            <person name="Decker E.L."/>
            <person name="van Gessel N."/>
            <person name="Grimwood J."/>
            <person name="Hayes R.D."/>
            <person name="Graham S.W."/>
            <person name="Gunter L.E."/>
            <person name="McDaniel S.F."/>
            <person name="Hoernstein S.N.W."/>
            <person name="Larsson A."/>
            <person name="Li F.W."/>
            <person name="Perroud P.F."/>
            <person name="Phillips J."/>
            <person name="Ranjan P."/>
            <person name="Rokshar D.S."/>
            <person name="Rothfels C.J."/>
            <person name="Schneider L."/>
            <person name="Shu S."/>
            <person name="Stevenson D.W."/>
            <person name="Thummler F."/>
            <person name="Tillich M."/>
            <person name="Villarreal Aguilar J.C."/>
            <person name="Widiez T."/>
            <person name="Wong G.K."/>
            <person name="Wymore A."/>
            <person name="Zhang Y."/>
            <person name="Zimmer A.D."/>
            <person name="Quatrano R.S."/>
            <person name="Mayer K.F.X."/>
            <person name="Goodstein D."/>
            <person name="Casacuberta J.M."/>
            <person name="Vandepoele K."/>
            <person name="Reski R."/>
            <person name="Cuming A.C."/>
            <person name="Tuskan G.A."/>
            <person name="Maumus F."/>
            <person name="Salse J."/>
            <person name="Schmutz J."/>
            <person name="Rensing S.A."/>
        </authorList>
    </citation>
    <scope>NUCLEOTIDE SEQUENCE [LARGE SCALE GENOMIC DNA]</scope>
    <source>
        <strain evidence="6 7">cv. Gransden 2004</strain>
    </source>
</reference>
<evidence type="ECO:0000256" key="2">
    <source>
        <dbReference type="PROSITE-ProRule" id="PRU00042"/>
    </source>
</evidence>
<dbReference type="GeneID" id="112272662"/>
<sequence length="558" mass="61339">MTAAAPPALPNPYNADVSGSFQAPSFSINPGFIMNDALASALGMGGGPFYHFADNPHLGIPWPEYVYGSTPTSILGIANSLSPTLSFSDSSVYSTDESDLLSDEFLKQMNGCTPVPSSMSSPVLSPVPSPVTMHPNLVSTLKNMVAPGVTTYNAQPSVIAYLEQLTRGEVQDRMEKHRQQDHQKQMFDHTDARSAYLRHTPQLVVAPKVEVQDLPENVGGLYSSPSVADDPAKVKAVEKSETDDNIEAAVVSVDLIKNRRPFRCQYDGCNKTFKNPQTMKMHHKTHWSEGGAGGKGCSLPTLTSSLKAGHNKKIPSRCPKCKKTFVGLYELRRHYGRKHSEGEKPFGCRKCGKKFYIEVDVRDHEKLCGEPIECKCGLKFAFKCNLVAHKKAHPACQDNPPSNSHSTATTYQSSTTSDDTERSLANPGQARTGYKRAREDFVGPMQSSMHIPLPEFKEILEAPDFKMARHEYRGLSFLTETGSPWAADINYPAVSFNSISGVGLHSGLSNLGSQEFQQNHQQFSSKLYRQPIPATFNKAVNCEMGMALNQHQFKTWSG</sequence>
<name>A9TS78_PHYPA</name>
<dbReference type="HOGENOM" id="CLU_487819_0_0_1"/>
<reference evidence="5 7" key="1">
    <citation type="journal article" date="2008" name="Science">
        <title>The Physcomitrella genome reveals evolutionary insights into the conquest of land by plants.</title>
        <authorList>
            <person name="Rensing S."/>
            <person name="Lang D."/>
            <person name="Zimmer A."/>
            <person name="Terry A."/>
            <person name="Salamov A."/>
            <person name="Shapiro H."/>
            <person name="Nishiyama T."/>
            <person name="Perroud P.-F."/>
            <person name="Lindquist E."/>
            <person name="Kamisugi Y."/>
            <person name="Tanahashi T."/>
            <person name="Sakakibara K."/>
            <person name="Fujita T."/>
            <person name="Oishi K."/>
            <person name="Shin-I T."/>
            <person name="Kuroki Y."/>
            <person name="Toyoda A."/>
            <person name="Suzuki Y."/>
            <person name="Hashimoto A."/>
            <person name="Yamaguchi K."/>
            <person name="Sugano A."/>
            <person name="Kohara Y."/>
            <person name="Fujiyama A."/>
            <person name="Anterola A."/>
            <person name="Aoki S."/>
            <person name="Ashton N."/>
            <person name="Barbazuk W.B."/>
            <person name="Barker E."/>
            <person name="Bennetzen J."/>
            <person name="Bezanilla M."/>
            <person name="Blankenship R."/>
            <person name="Cho S.H."/>
            <person name="Dutcher S."/>
            <person name="Estelle M."/>
            <person name="Fawcett J.A."/>
            <person name="Gundlach H."/>
            <person name="Hanada K."/>
            <person name="Heyl A."/>
            <person name="Hicks K.A."/>
            <person name="Hugh J."/>
            <person name="Lohr M."/>
            <person name="Mayer K."/>
            <person name="Melkozernov A."/>
            <person name="Murata T."/>
            <person name="Nelson D."/>
            <person name="Pils B."/>
            <person name="Prigge M."/>
            <person name="Reiss B."/>
            <person name="Renner T."/>
            <person name="Rombauts S."/>
            <person name="Rushton P."/>
            <person name="Sanderfoot A."/>
            <person name="Schween G."/>
            <person name="Shiu S.-H."/>
            <person name="Stueber K."/>
            <person name="Theodoulou F.L."/>
            <person name="Tu H."/>
            <person name="Van de Peer Y."/>
            <person name="Verrier P.J."/>
            <person name="Waters E."/>
            <person name="Wood A."/>
            <person name="Yang L."/>
            <person name="Cove D."/>
            <person name="Cuming A."/>
            <person name="Hasebe M."/>
            <person name="Lucas S."/>
            <person name="Mishler D.B."/>
            <person name="Reski R."/>
            <person name="Grigoriev I."/>
            <person name="Quatrano R.S."/>
            <person name="Boore J.L."/>
        </authorList>
    </citation>
    <scope>NUCLEOTIDE SEQUENCE [LARGE SCALE GENOMIC DNA]</scope>
    <source>
        <strain evidence="6 7">cv. Gransden 2004</strain>
    </source>
</reference>
<dbReference type="PANTHER" id="PTHR45878:SF44">
    <property type="entry name" value="C2H2-TYPE DOMAIN-CONTAINING PROTEIN"/>
    <property type="match status" value="1"/>
</dbReference>
<dbReference type="EnsemblPlants" id="Pp3c19_5900V3.2">
    <property type="protein sequence ID" value="Pp3c19_5900V3.2"/>
    <property type="gene ID" value="Pp3c19_5900"/>
</dbReference>
<dbReference type="Gramene" id="Pp3c19_5900V3.1">
    <property type="protein sequence ID" value="Pp3c19_5900V3.1"/>
    <property type="gene ID" value="Pp3c19_5900"/>
</dbReference>
<dbReference type="Proteomes" id="UP000006727">
    <property type="component" value="Chromosome 19"/>
</dbReference>
<evidence type="ECO:0000313" key="5">
    <source>
        <dbReference type="EMBL" id="PNR33937.1"/>
    </source>
</evidence>
<dbReference type="SUPFAM" id="SSF57667">
    <property type="entry name" value="beta-beta-alpha zinc fingers"/>
    <property type="match status" value="2"/>
</dbReference>
<dbReference type="PANTHER" id="PTHR45878">
    <property type="entry name" value="ZINC FINGER PROTEIN WIP2"/>
    <property type="match status" value="1"/>
</dbReference>
<dbReference type="InterPro" id="IPR013087">
    <property type="entry name" value="Znf_C2H2_type"/>
</dbReference>
<keyword evidence="2" id="KW-0863">Zinc-finger</keyword>
<keyword evidence="2" id="KW-0862">Zinc</keyword>
<protein>
    <recommendedName>
        <fullName evidence="4">C2H2-type domain-containing protein</fullName>
    </recommendedName>
</protein>
<dbReference type="STRING" id="3218.A9TS78"/>
<dbReference type="PaxDb" id="3218-PP1S303_40V6.1"/>